<name>A0AA46AJ06_9CLOT</name>
<evidence type="ECO:0000256" key="3">
    <source>
        <dbReference type="ARBA" id="ARBA00022729"/>
    </source>
</evidence>
<evidence type="ECO:0000256" key="5">
    <source>
        <dbReference type="SAM" id="SignalP"/>
    </source>
</evidence>
<keyword evidence="4" id="KW-0029">Amino-acid transport</keyword>
<organism evidence="7 8">
    <name type="scientific">Anoxynatronum buryatiense</name>
    <dbReference type="NCBI Taxonomy" id="489973"/>
    <lineage>
        <taxon>Bacteria</taxon>
        <taxon>Bacillati</taxon>
        <taxon>Bacillota</taxon>
        <taxon>Clostridia</taxon>
        <taxon>Eubacteriales</taxon>
        <taxon>Clostridiaceae</taxon>
        <taxon>Anoxynatronum</taxon>
    </lineage>
</organism>
<dbReference type="PROSITE" id="PS51257">
    <property type="entry name" value="PROKAR_LIPOPROTEIN"/>
    <property type="match status" value="1"/>
</dbReference>
<keyword evidence="3 5" id="KW-0732">Signal</keyword>
<dbReference type="PRINTS" id="PR00337">
    <property type="entry name" value="LEUILEVALBP"/>
</dbReference>
<evidence type="ECO:0000256" key="4">
    <source>
        <dbReference type="ARBA" id="ARBA00022970"/>
    </source>
</evidence>
<feature type="chain" id="PRO_5041334736" evidence="5">
    <location>
        <begin position="29"/>
        <end position="373"/>
    </location>
</feature>
<dbReference type="Gene3D" id="3.40.50.2300">
    <property type="match status" value="2"/>
</dbReference>
<dbReference type="Pfam" id="PF13458">
    <property type="entry name" value="Peripla_BP_6"/>
    <property type="match status" value="1"/>
</dbReference>
<dbReference type="InterPro" id="IPR028081">
    <property type="entry name" value="Leu-bd"/>
</dbReference>
<evidence type="ECO:0000256" key="1">
    <source>
        <dbReference type="ARBA" id="ARBA00010062"/>
    </source>
</evidence>
<evidence type="ECO:0000313" key="8">
    <source>
        <dbReference type="Proteomes" id="UP001158066"/>
    </source>
</evidence>
<dbReference type="RefSeq" id="WP_283409218.1">
    <property type="nucleotide sequence ID" value="NZ_FXUF01000006.1"/>
</dbReference>
<dbReference type="AlphaFoldDB" id="A0AA46AJ06"/>
<accession>A0AA46AJ06</accession>
<dbReference type="Proteomes" id="UP001158066">
    <property type="component" value="Unassembled WGS sequence"/>
</dbReference>
<evidence type="ECO:0000313" key="7">
    <source>
        <dbReference type="EMBL" id="SMP56207.1"/>
    </source>
</evidence>
<dbReference type="InterPro" id="IPR028082">
    <property type="entry name" value="Peripla_BP_I"/>
</dbReference>
<comment type="similarity">
    <text evidence="1">Belongs to the leucine-binding protein family.</text>
</comment>
<sequence length="373" mass="39724">MKKVISLVLILALVLVSMTGCGSSSTDAGSVKIAIAAPMTGDFAEYGTGFRNAVELMVNEWNENGGVLGQQIELVIYDDKNDGEEAATIAERIASDDNIMGVVGHFASGVCMAATPTYQETGIVNISPSASHPDFTKEGDYIFRNNTVINVEAEAAVAIATELYGKSKVGILSVRNDWGTSTAEITKELVAAAGAEVVDHQEILDGTVDFSPNISRLHNAGAEVIIVAAMYNVLGPFASQYQDVNPDIQFVGFSNAYSRQLIELAGDSAEGIHFPTQFFDGSTDQNVVAFVEAYKEAYGSTPSSLTAQAYDSAGIILTAIQNAGELDRAAIRDQVAGVEYNGVTGYTTFNESRDSVRPFTVVKIHQGEFVEAR</sequence>
<keyword evidence="2" id="KW-0813">Transport</keyword>
<dbReference type="GO" id="GO:0006865">
    <property type="term" value="P:amino acid transport"/>
    <property type="evidence" value="ECO:0007669"/>
    <property type="project" value="UniProtKB-KW"/>
</dbReference>
<comment type="caution">
    <text evidence="7">The sequence shown here is derived from an EMBL/GenBank/DDBJ whole genome shotgun (WGS) entry which is preliminary data.</text>
</comment>
<dbReference type="CDD" id="cd06349">
    <property type="entry name" value="PBP1_ABC_HAAT-like"/>
    <property type="match status" value="1"/>
</dbReference>
<dbReference type="InterPro" id="IPR000709">
    <property type="entry name" value="Leu_Ile_Val-bd"/>
</dbReference>
<feature type="signal peptide" evidence="5">
    <location>
        <begin position="1"/>
        <end position="28"/>
    </location>
</feature>
<evidence type="ECO:0000256" key="2">
    <source>
        <dbReference type="ARBA" id="ARBA00022448"/>
    </source>
</evidence>
<gene>
    <name evidence="7" type="ORF">SAMN06296020_10646</name>
</gene>
<keyword evidence="8" id="KW-1185">Reference proteome</keyword>
<dbReference type="PANTHER" id="PTHR30483:SF6">
    <property type="entry name" value="PERIPLASMIC BINDING PROTEIN OF ABC TRANSPORTER FOR NATURAL AMINO ACIDS"/>
    <property type="match status" value="1"/>
</dbReference>
<protein>
    <submittedName>
        <fullName evidence="7">Amino acid/amide ABC transporter substrate-binding protein, HAAT family</fullName>
    </submittedName>
</protein>
<evidence type="ECO:0000259" key="6">
    <source>
        <dbReference type="Pfam" id="PF13458"/>
    </source>
</evidence>
<dbReference type="PANTHER" id="PTHR30483">
    <property type="entry name" value="LEUCINE-SPECIFIC-BINDING PROTEIN"/>
    <property type="match status" value="1"/>
</dbReference>
<feature type="domain" description="Leucine-binding protein" evidence="6">
    <location>
        <begin position="30"/>
        <end position="365"/>
    </location>
</feature>
<proteinExistence type="inferred from homology"/>
<dbReference type="InterPro" id="IPR051010">
    <property type="entry name" value="BCAA_transport"/>
</dbReference>
<dbReference type="SUPFAM" id="SSF53822">
    <property type="entry name" value="Periplasmic binding protein-like I"/>
    <property type="match status" value="1"/>
</dbReference>
<dbReference type="EMBL" id="FXUF01000006">
    <property type="protein sequence ID" value="SMP56207.1"/>
    <property type="molecule type" value="Genomic_DNA"/>
</dbReference>
<reference evidence="7" key="1">
    <citation type="submission" date="2017-05" db="EMBL/GenBank/DDBJ databases">
        <authorList>
            <person name="Varghese N."/>
            <person name="Submissions S."/>
        </authorList>
    </citation>
    <scope>NUCLEOTIDE SEQUENCE</scope>
    <source>
        <strain evidence="7">Su22</strain>
    </source>
</reference>